<evidence type="ECO:0000313" key="3">
    <source>
        <dbReference type="Proteomes" id="UP001169764"/>
    </source>
</evidence>
<protein>
    <submittedName>
        <fullName evidence="2">VOC family protein</fullName>
    </submittedName>
</protein>
<dbReference type="PROSITE" id="PS51819">
    <property type="entry name" value="VOC"/>
    <property type="match status" value="2"/>
</dbReference>
<reference evidence="2" key="1">
    <citation type="submission" date="2023-07" db="EMBL/GenBank/DDBJ databases">
        <authorList>
            <person name="Kim M."/>
        </authorList>
    </citation>
    <scope>NUCLEOTIDE SEQUENCE</scope>
    <source>
        <strain evidence="2">BIUV-7</strain>
    </source>
</reference>
<keyword evidence="3" id="KW-1185">Reference proteome</keyword>
<dbReference type="RefSeq" id="WP_303543260.1">
    <property type="nucleotide sequence ID" value="NZ_JAUOTP010000005.1"/>
</dbReference>
<dbReference type="SUPFAM" id="SSF54593">
    <property type="entry name" value="Glyoxalase/Bleomycin resistance protein/Dihydroxybiphenyl dioxygenase"/>
    <property type="match status" value="1"/>
</dbReference>
<dbReference type="InterPro" id="IPR029068">
    <property type="entry name" value="Glyas_Bleomycin-R_OHBP_Dase"/>
</dbReference>
<evidence type="ECO:0000259" key="1">
    <source>
        <dbReference type="PROSITE" id="PS51819"/>
    </source>
</evidence>
<name>A0ABT8YAG1_9SPHN</name>
<organism evidence="2 3">
    <name type="scientific">Sphingomonas natans</name>
    <dbReference type="NCBI Taxonomy" id="3063330"/>
    <lineage>
        <taxon>Bacteria</taxon>
        <taxon>Pseudomonadati</taxon>
        <taxon>Pseudomonadota</taxon>
        <taxon>Alphaproteobacteria</taxon>
        <taxon>Sphingomonadales</taxon>
        <taxon>Sphingomonadaceae</taxon>
        <taxon>Sphingomonas</taxon>
    </lineage>
</organism>
<dbReference type="EMBL" id="JAUOTP010000005">
    <property type="protein sequence ID" value="MDO6415328.1"/>
    <property type="molecule type" value="Genomic_DNA"/>
</dbReference>
<dbReference type="PANTHER" id="PTHR36503:SF1">
    <property type="entry name" value="BLR2520 PROTEIN"/>
    <property type="match status" value="1"/>
</dbReference>
<gene>
    <name evidence="2" type="ORF">Q4F19_13120</name>
</gene>
<dbReference type="CDD" id="cd08362">
    <property type="entry name" value="BphC5-RrK37_N_like"/>
    <property type="match status" value="1"/>
</dbReference>
<feature type="domain" description="VOC" evidence="1">
    <location>
        <begin position="6"/>
        <end position="121"/>
    </location>
</feature>
<sequence>MARVNEIRYVGYGVPDLATEREFYRDTWGLREAAEQDGLVYFATHGHDEPYVVRLRPSEEKRVDVIALAAASRADSDALFAQVRDAGCRIIFAPRDLTQLGGGYGFRFFSPDGLPFEVSSDVERGQKREMVRWEGVPQKISHIVLHSPDHQAAVKFFTDVLGFRVSDWLGDFMCFLRCNSAHHRLAILPGPPCLNHVAYDMLSVDDMMRGVSRLNKMGTGIKWGPGRHTAGNNTFSYFVSPNGFAIEYTSELDDVDDDLHQHQVHVPGPQVMDQWGTGVGGPQTMPHPEPDKGLFQAVEV</sequence>
<proteinExistence type="predicted"/>
<comment type="caution">
    <text evidence="2">The sequence shown here is derived from an EMBL/GenBank/DDBJ whole genome shotgun (WGS) entry which is preliminary data.</text>
</comment>
<evidence type="ECO:0000313" key="2">
    <source>
        <dbReference type="EMBL" id="MDO6415328.1"/>
    </source>
</evidence>
<dbReference type="InterPro" id="IPR004360">
    <property type="entry name" value="Glyas_Fos-R_dOase_dom"/>
</dbReference>
<dbReference type="Proteomes" id="UP001169764">
    <property type="component" value="Unassembled WGS sequence"/>
</dbReference>
<dbReference type="Pfam" id="PF00903">
    <property type="entry name" value="Glyoxalase"/>
    <property type="match status" value="2"/>
</dbReference>
<dbReference type="InterPro" id="IPR037523">
    <property type="entry name" value="VOC_core"/>
</dbReference>
<feature type="domain" description="VOC" evidence="1">
    <location>
        <begin position="139"/>
        <end position="251"/>
    </location>
</feature>
<dbReference type="PANTHER" id="PTHR36503">
    <property type="entry name" value="BLR2520 PROTEIN"/>
    <property type="match status" value="1"/>
</dbReference>
<accession>A0ABT8YAG1</accession>
<dbReference type="Gene3D" id="3.10.180.10">
    <property type="entry name" value="2,3-Dihydroxybiphenyl 1,2-Dioxygenase, domain 1"/>
    <property type="match status" value="2"/>
</dbReference>